<dbReference type="GO" id="GO:0046872">
    <property type="term" value="F:metal ion binding"/>
    <property type="evidence" value="ECO:0007669"/>
    <property type="project" value="UniProtKB-KW"/>
</dbReference>
<keyword evidence="5" id="KW-0411">Iron-sulfur</keyword>
<name>A0A9D9DMC3_9BACT</name>
<dbReference type="GO" id="GO:0050992">
    <property type="term" value="P:dimethylallyl diphosphate biosynthetic process"/>
    <property type="evidence" value="ECO:0007669"/>
    <property type="project" value="InterPro"/>
</dbReference>
<keyword evidence="3" id="KW-0479">Metal-binding</keyword>
<dbReference type="Gene3D" id="3.40.1010.20">
    <property type="entry name" value="4-hydroxy-3-methylbut-2-enyl diphosphate reductase, catalytic domain"/>
    <property type="match status" value="2"/>
</dbReference>
<evidence type="ECO:0000256" key="1">
    <source>
        <dbReference type="ARBA" id="ARBA00001966"/>
    </source>
</evidence>
<dbReference type="CDD" id="cd13944">
    <property type="entry name" value="lytB_ispH"/>
    <property type="match status" value="1"/>
</dbReference>
<sequence>MKLKVEIDSRSGFCNGVIRAVKEAEDNLEKRRPLYSLGAIVHNNSELQRLHEQGLEIIDLDKMRNMNGGTVLIRAHGEPPSTYILARERGITLIDCTCPVVLKLQERIRNTYKEILQNGNRGQIVIFGKENHAEVNGLVGQVESNAIVTDILPGGKIKGLEKIDFSRPVFIFSQTTKDPQEYESVCRAILEKMEDKDSLFIFNTICRQVAGRHANLARFAVNHDFILFVSGPDSSNGKVLFELCKSVNRRSYHIQEVGEIDASLFYDGASVGICGATSTPKWQLENVAEYLGRL</sequence>
<dbReference type="GO" id="GO:0019288">
    <property type="term" value="P:isopentenyl diphosphate biosynthetic process, methylerythritol 4-phosphate pathway"/>
    <property type="evidence" value="ECO:0007669"/>
    <property type="project" value="InterPro"/>
</dbReference>
<dbReference type="NCBIfam" id="TIGR00216">
    <property type="entry name" value="ispH_lytB"/>
    <property type="match status" value="1"/>
</dbReference>
<evidence type="ECO:0000256" key="3">
    <source>
        <dbReference type="ARBA" id="ARBA00022723"/>
    </source>
</evidence>
<keyword evidence="2" id="KW-0004">4Fe-4S</keyword>
<dbReference type="EMBL" id="JADINB010000118">
    <property type="protein sequence ID" value="MBO8429298.1"/>
    <property type="molecule type" value="Genomic_DNA"/>
</dbReference>
<dbReference type="EC" id="1.17.7.4" evidence="6"/>
<evidence type="ECO:0000313" key="7">
    <source>
        <dbReference type="Proteomes" id="UP000823635"/>
    </source>
</evidence>
<dbReference type="Proteomes" id="UP000823635">
    <property type="component" value="Unassembled WGS sequence"/>
</dbReference>
<dbReference type="Gene3D" id="3.40.50.11270">
    <property type="match status" value="1"/>
</dbReference>
<protein>
    <submittedName>
        <fullName evidence="6">4-hydroxy-3-methylbut-2-enyl diphosphate reductase</fullName>
        <ecNumber evidence="6">1.17.7.4</ecNumber>
    </submittedName>
</protein>
<proteinExistence type="predicted"/>
<dbReference type="AlphaFoldDB" id="A0A9D9DMC3"/>
<dbReference type="PANTHER" id="PTHR30426">
    <property type="entry name" value="4-HYDROXY-3-METHYLBUT-2-ENYL DIPHOSPHATE REDUCTASE"/>
    <property type="match status" value="1"/>
</dbReference>
<comment type="cofactor">
    <cofactor evidence="1">
        <name>[4Fe-4S] cluster</name>
        <dbReference type="ChEBI" id="CHEBI:49883"/>
    </cofactor>
</comment>
<evidence type="ECO:0000313" key="6">
    <source>
        <dbReference type="EMBL" id="MBO8429298.1"/>
    </source>
</evidence>
<reference evidence="6" key="2">
    <citation type="journal article" date="2021" name="PeerJ">
        <title>Extensive microbial diversity within the chicken gut microbiome revealed by metagenomics and culture.</title>
        <authorList>
            <person name="Gilroy R."/>
            <person name="Ravi A."/>
            <person name="Getino M."/>
            <person name="Pursley I."/>
            <person name="Horton D.L."/>
            <person name="Alikhan N.F."/>
            <person name="Baker D."/>
            <person name="Gharbi K."/>
            <person name="Hall N."/>
            <person name="Watson M."/>
            <person name="Adriaenssens E.M."/>
            <person name="Foster-Nyarko E."/>
            <person name="Jarju S."/>
            <person name="Secka A."/>
            <person name="Antonio M."/>
            <person name="Oren A."/>
            <person name="Chaudhuri R.R."/>
            <person name="La Ragione R."/>
            <person name="Hildebrand F."/>
            <person name="Pallen M.J."/>
        </authorList>
    </citation>
    <scope>NUCLEOTIDE SEQUENCE</scope>
    <source>
        <strain evidence="6">15467</strain>
    </source>
</reference>
<accession>A0A9D9DMC3</accession>
<dbReference type="GO" id="GO:0051745">
    <property type="term" value="F:4-hydroxy-3-methylbut-2-enyl diphosphate reductase activity"/>
    <property type="evidence" value="ECO:0007669"/>
    <property type="project" value="UniProtKB-EC"/>
</dbReference>
<comment type="caution">
    <text evidence="6">The sequence shown here is derived from an EMBL/GenBank/DDBJ whole genome shotgun (WGS) entry which is preliminary data.</text>
</comment>
<gene>
    <name evidence="6" type="ORF">IAC68_05150</name>
</gene>
<organism evidence="6 7">
    <name type="scientific">Candidatus Egerieousia excrementavium</name>
    <dbReference type="NCBI Taxonomy" id="2840778"/>
    <lineage>
        <taxon>Bacteria</taxon>
        <taxon>Pseudomonadati</taxon>
        <taxon>Bacteroidota</taxon>
        <taxon>Bacteroidia</taxon>
        <taxon>Bacteroidales</taxon>
        <taxon>Candidatus Egerieousia</taxon>
    </lineage>
</organism>
<keyword evidence="4" id="KW-0408">Iron</keyword>
<evidence type="ECO:0000256" key="5">
    <source>
        <dbReference type="ARBA" id="ARBA00023014"/>
    </source>
</evidence>
<dbReference type="Pfam" id="PF02401">
    <property type="entry name" value="LYTB"/>
    <property type="match status" value="1"/>
</dbReference>
<dbReference type="GO" id="GO:0051539">
    <property type="term" value="F:4 iron, 4 sulfur cluster binding"/>
    <property type="evidence" value="ECO:0007669"/>
    <property type="project" value="UniProtKB-KW"/>
</dbReference>
<keyword evidence="6" id="KW-0560">Oxidoreductase</keyword>
<dbReference type="InterPro" id="IPR003451">
    <property type="entry name" value="LytB/IspH"/>
</dbReference>
<dbReference type="PANTHER" id="PTHR30426:SF0">
    <property type="entry name" value="4-HYDROXY-3-METHYLBUT-2-ENYL DIPHOSPHATE REDUCTASE"/>
    <property type="match status" value="1"/>
</dbReference>
<reference evidence="6" key="1">
    <citation type="submission" date="2020-10" db="EMBL/GenBank/DDBJ databases">
        <authorList>
            <person name="Gilroy R."/>
        </authorList>
    </citation>
    <scope>NUCLEOTIDE SEQUENCE</scope>
    <source>
        <strain evidence="6">15467</strain>
    </source>
</reference>
<evidence type="ECO:0000256" key="2">
    <source>
        <dbReference type="ARBA" id="ARBA00022485"/>
    </source>
</evidence>
<evidence type="ECO:0000256" key="4">
    <source>
        <dbReference type="ARBA" id="ARBA00023004"/>
    </source>
</evidence>
<dbReference type="NCBIfam" id="NF002187">
    <property type="entry name" value="PRK01045.1-1"/>
    <property type="match status" value="1"/>
</dbReference>